<proteinExistence type="inferred from homology"/>
<dbReference type="FunFam" id="3.40.640.10:FF:000066">
    <property type="entry name" value="Aspartate aminotransferase"/>
    <property type="match status" value="1"/>
</dbReference>
<dbReference type="Gene3D" id="3.90.1150.10">
    <property type="entry name" value="Aspartate Aminotransferase, domain 1"/>
    <property type="match status" value="1"/>
</dbReference>
<keyword evidence="11" id="KW-1185">Reference proteome</keyword>
<dbReference type="InterPro" id="IPR015421">
    <property type="entry name" value="PyrdxlP-dep_Trfase_major"/>
</dbReference>
<reference evidence="10" key="1">
    <citation type="submission" date="2022-07" db="EMBL/GenBank/DDBJ databases">
        <title>Genome analysis of Parmales, a sister group of diatoms, reveals the evolutionary specialization of diatoms from phago-mixotrophs to photoautotrophs.</title>
        <authorList>
            <person name="Ban H."/>
            <person name="Sato S."/>
            <person name="Yoshikawa S."/>
            <person name="Kazumasa Y."/>
            <person name="Nakamura Y."/>
            <person name="Ichinomiya M."/>
            <person name="Saitoh K."/>
            <person name="Sato N."/>
            <person name="Blanc-Mathieu R."/>
            <person name="Endo H."/>
            <person name="Kuwata A."/>
            <person name="Ogata H."/>
        </authorList>
    </citation>
    <scope>NUCLEOTIDE SEQUENCE</scope>
</reference>
<dbReference type="EC" id="2.6.1.1" evidence="8"/>
<evidence type="ECO:0000256" key="7">
    <source>
        <dbReference type="ARBA" id="ARBA00049185"/>
    </source>
</evidence>
<gene>
    <name evidence="10" type="ORF">TrRE_jg4424</name>
</gene>
<comment type="caution">
    <text evidence="10">The sequence shown here is derived from an EMBL/GenBank/DDBJ whole genome shotgun (WGS) entry which is preliminary data.</text>
</comment>
<dbReference type="PROSITE" id="PS00105">
    <property type="entry name" value="AA_TRANSFER_CLASS_1"/>
    <property type="match status" value="1"/>
</dbReference>
<keyword evidence="6" id="KW-0663">Pyridoxal phosphate</keyword>
<dbReference type="NCBIfam" id="NF006719">
    <property type="entry name" value="PRK09257.1"/>
    <property type="match status" value="1"/>
</dbReference>
<evidence type="ECO:0000313" key="11">
    <source>
        <dbReference type="Proteomes" id="UP001165082"/>
    </source>
</evidence>
<evidence type="ECO:0000256" key="8">
    <source>
        <dbReference type="RuleBase" id="RU000480"/>
    </source>
</evidence>
<evidence type="ECO:0000256" key="2">
    <source>
        <dbReference type="ARBA" id="ARBA00007441"/>
    </source>
</evidence>
<dbReference type="Gene3D" id="3.40.640.10">
    <property type="entry name" value="Type I PLP-dependent aspartate aminotransferase-like (Major domain)"/>
    <property type="match status" value="1"/>
</dbReference>
<dbReference type="InterPro" id="IPR015422">
    <property type="entry name" value="PyrdxlP-dep_Trfase_small"/>
</dbReference>
<accession>A0A9W6ZQ26</accession>
<dbReference type="PRINTS" id="PR00799">
    <property type="entry name" value="TRANSAMINASE"/>
</dbReference>
<comment type="similarity">
    <text evidence="2">Belongs to the class-I pyridoxal-phosphate-dependent aminotransferase family.</text>
</comment>
<feature type="domain" description="Aminotransferase class I/classII large" evidence="9">
    <location>
        <begin position="32"/>
        <end position="396"/>
    </location>
</feature>
<name>A0A9W6ZQ26_9STRA</name>
<evidence type="ECO:0000256" key="3">
    <source>
        <dbReference type="ARBA" id="ARBA00011738"/>
    </source>
</evidence>
<dbReference type="CDD" id="cd00609">
    <property type="entry name" value="AAT_like"/>
    <property type="match status" value="1"/>
</dbReference>
<dbReference type="PANTHER" id="PTHR11879">
    <property type="entry name" value="ASPARTATE AMINOTRANSFERASE"/>
    <property type="match status" value="1"/>
</dbReference>
<evidence type="ECO:0000256" key="1">
    <source>
        <dbReference type="ARBA" id="ARBA00001933"/>
    </source>
</evidence>
<dbReference type="Pfam" id="PF00155">
    <property type="entry name" value="Aminotran_1_2"/>
    <property type="match status" value="1"/>
</dbReference>
<dbReference type="OrthoDB" id="6752799at2759"/>
<dbReference type="GO" id="GO:0030170">
    <property type="term" value="F:pyridoxal phosphate binding"/>
    <property type="evidence" value="ECO:0007669"/>
    <property type="project" value="InterPro"/>
</dbReference>
<evidence type="ECO:0000259" key="9">
    <source>
        <dbReference type="Pfam" id="PF00155"/>
    </source>
</evidence>
<dbReference type="InterPro" id="IPR015424">
    <property type="entry name" value="PyrdxlP-dep_Trfase"/>
</dbReference>
<evidence type="ECO:0000256" key="5">
    <source>
        <dbReference type="ARBA" id="ARBA00022679"/>
    </source>
</evidence>
<dbReference type="GO" id="GO:0005739">
    <property type="term" value="C:mitochondrion"/>
    <property type="evidence" value="ECO:0007669"/>
    <property type="project" value="TreeGrafter"/>
</dbReference>
<protein>
    <recommendedName>
        <fullName evidence="8">Aspartate aminotransferase</fullName>
        <ecNumber evidence="8">2.6.1.1</ecNumber>
    </recommendedName>
</protein>
<dbReference type="InterPro" id="IPR000796">
    <property type="entry name" value="Asp_trans"/>
</dbReference>
<organism evidence="10 11">
    <name type="scientific">Triparma retinervis</name>
    <dbReference type="NCBI Taxonomy" id="2557542"/>
    <lineage>
        <taxon>Eukaryota</taxon>
        <taxon>Sar</taxon>
        <taxon>Stramenopiles</taxon>
        <taxon>Ochrophyta</taxon>
        <taxon>Bolidophyceae</taxon>
        <taxon>Parmales</taxon>
        <taxon>Triparmaceae</taxon>
        <taxon>Triparma</taxon>
    </lineage>
</organism>
<dbReference type="GO" id="GO:0004069">
    <property type="term" value="F:L-aspartate:2-oxoglutarate aminotransferase activity"/>
    <property type="evidence" value="ECO:0007669"/>
    <property type="project" value="UniProtKB-EC"/>
</dbReference>
<dbReference type="PANTHER" id="PTHR11879:SF22">
    <property type="entry name" value="ASPARTATE AMINOTRANSFERASE, MITOCHONDRIAL"/>
    <property type="match status" value="1"/>
</dbReference>
<comment type="catalytic activity">
    <reaction evidence="7 8">
        <text>L-aspartate + 2-oxoglutarate = oxaloacetate + L-glutamate</text>
        <dbReference type="Rhea" id="RHEA:21824"/>
        <dbReference type="ChEBI" id="CHEBI:16452"/>
        <dbReference type="ChEBI" id="CHEBI:16810"/>
        <dbReference type="ChEBI" id="CHEBI:29985"/>
        <dbReference type="ChEBI" id="CHEBI:29991"/>
        <dbReference type="EC" id="2.6.1.1"/>
    </reaction>
</comment>
<dbReference type="Proteomes" id="UP001165082">
    <property type="component" value="Unassembled WGS sequence"/>
</dbReference>
<keyword evidence="4 8" id="KW-0032">Aminotransferase</keyword>
<evidence type="ECO:0000313" key="10">
    <source>
        <dbReference type="EMBL" id="GMH58407.1"/>
    </source>
</evidence>
<dbReference type="EMBL" id="BRXZ01003611">
    <property type="protein sequence ID" value="GMH58407.1"/>
    <property type="molecule type" value="Genomic_DNA"/>
</dbReference>
<evidence type="ECO:0000256" key="4">
    <source>
        <dbReference type="ARBA" id="ARBA00022576"/>
    </source>
</evidence>
<comment type="subunit">
    <text evidence="3 8">Homodimer.</text>
</comment>
<evidence type="ECO:0000256" key="6">
    <source>
        <dbReference type="ARBA" id="ARBA00022898"/>
    </source>
</evidence>
<dbReference type="InterPro" id="IPR004839">
    <property type="entry name" value="Aminotransferase_I/II_large"/>
</dbReference>
<dbReference type="InterPro" id="IPR004838">
    <property type="entry name" value="NHTrfase_class1_PyrdxlP-BS"/>
</dbReference>
<keyword evidence="5 8" id="KW-0808">Transferase</keyword>
<dbReference type="SUPFAM" id="SSF53383">
    <property type="entry name" value="PLP-dependent transferases"/>
    <property type="match status" value="1"/>
</dbReference>
<sequence length="405" mass="44380">MFENVPRAPEDSVFKIGRMFTECQDPLKVSCGIGAYRDNGGKPLVMDAVKEAKKRLHESPGWIHEYLPLGGHASFLKGAQKLALGDELYAEKSAEGKVGSLQTLSGTGALYVAGTMYSKFSPVKKALISNPTWGNHNAIFTNCGLEVSKYRYIDESCMSTPKLDLSGFLEDLEAADEGTLVLLQACAHNPTGVDPSEEEWKKVIEICVRRKLVVLLDNAYQGFATGDVDVDGFAIREFVKAGADIFVACSFAKNMGLYGERIGALHVVTNNEKSCLDAVSQMKIISRTTYSNPPQFGALIVDTILSDEKLYGVWKEQLTVMSERIKSMRGALRSYLEAETGTDWSHITKQIGMFSYTGLTKEQCINCREKGSLFMLETGRVSMAGLNEGNVERVAKVMAASIKGE</sequence>
<dbReference type="GO" id="GO:0006520">
    <property type="term" value="P:amino acid metabolic process"/>
    <property type="evidence" value="ECO:0007669"/>
    <property type="project" value="InterPro"/>
</dbReference>
<comment type="miscellaneous">
    <text evidence="8">In eukaryotes there are cytoplasmic, mitochondrial and chloroplastic isozymes.</text>
</comment>
<comment type="cofactor">
    <cofactor evidence="1">
        <name>pyridoxal 5'-phosphate</name>
        <dbReference type="ChEBI" id="CHEBI:597326"/>
    </cofactor>
</comment>
<dbReference type="AlphaFoldDB" id="A0A9W6ZQ26"/>
<dbReference type="FunFam" id="3.90.1150.10:FF:000001">
    <property type="entry name" value="Aspartate aminotransferase"/>
    <property type="match status" value="1"/>
</dbReference>